<keyword evidence="3" id="KW-1185">Reference proteome</keyword>
<name>A0ABW3XWC8_9ACTN</name>
<comment type="caution">
    <text evidence="2">The sequence shown here is derived from an EMBL/GenBank/DDBJ whole genome shotgun (WGS) entry which is preliminary data.</text>
</comment>
<proteinExistence type="predicted"/>
<feature type="region of interest" description="Disordered" evidence="1">
    <location>
        <begin position="1"/>
        <end position="30"/>
    </location>
</feature>
<dbReference type="RefSeq" id="WP_381331394.1">
    <property type="nucleotide sequence ID" value="NZ_JBHTMM010000286.1"/>
</dbReference>
<protein>
    <submittedName>
        <fullName evidence="2">Uncharacterized protein</fullName>
    </submittedName>
</protein>
<accession>A0ABW3XWC8</accession>
<sequence>MPQQPALIGPGPEQSSDLGVAGEDRAPPQLRQGHRCKAHLGSVRAGGVEQGLQNTESRQIKHA</sequence>
<evidence type="ECO:0000256" key="1">
    <source>
        <dbReference type="SAM" id="MobiDB-lite"/>
    </source>
</evidence>
<organism evidence="2 3">
    <name type="scientific">Streptomyces kaempferi</name>
    <dbReference type="NCBI Taxonomy" id="333725"/>
    <lineage>
        <taxon>Bacteria</taxon>
        <taxon>Bacillati</taxon>
        <taxon>Actinomycetota</taxon>
        <taxon>Actinomycetes</taxon>
        <taxon>Kitasatosporales</taxon>
        <taxon>Streptomycetaceae</taxon>
        <taxon>Streptomyces</taxon>
    </lineage>
</organism>
<reference evidence="3" key="1">
    <citation type="journal article" date="2019" name="Int. J. Syst. Evol. Microbiol.">
        <title>The Global Catalogue of Microorganisms (GCM) 10K type strain sequencing project: providing services to taxonomists for standard genome sequencing and annotation.</title>
        <authorList>
            <consortium name="The Broad Institute Genomics Platform"/>
            <consortium name="The Broad Institute Genome Sequencing Center for Infectious Disease"/>
            <person name="Wu L."/>
            <person name="Ma J."/>
        </authorList>
    </citation>
    <scope>NUCLEOTIDE SEQUENCE [LARGE SCALE GENOMIC DNA]</scope>
    <source>
        <strain evidence="3">CGMCC 4.7020</strain>
    </source>
</reference>
<gene>
    <name evidence="2" type="ORF">ACFQ5X_50315</name>
</gene>
<dbReference type="Proteomes" id="UP001597058">
    <property type="component" value="Unassembled WGS sequence"/>
</dbReference>
<evidence type="ECO:0000313" key="3">
    <source>
        <dbReference type="Proteomes" id="UP001597058"/>
    </source>
</evidence>
<evidence type="ECO:0000313" key="2">
    <source>
        <dbReference type="EMBL" id="MFD1313832.1"/>
    </source>
</evidence>
<dbReference type="EMBL" id="JBHTMM010000286">
    <property type="protein sequence ID" value="MFD1313832.1"/>
    <property type="molecule type" value="Genomic_DNA"/>
</dbReference>